<sequence length="212" mass="23897">MKNKERGGCPNRPKTLVELLATFFGLKAVISSLFQFASSSDSGSESDDEAQLALELQTLETELSTRSSEAAAQDTVFMSMEKSNKKRIQQSPDTSDSRAFPIEIIELKVSYLGENIALVSLKCKKRRDTMVKICEVFESLKLNVVTANITAFPETLFKTLFIQNREWKSVYIDDSMDDIGEIPIILEWNHEFQFYWNGKTNSNSVGITDIDA</sequence>
<dbReference type="PANTHER" id="PTHR31945">
    <property type="entry name" value="TRANSCRIPTION FACTOR SCREAM2-RELATED"/>
    <property type="match status" value="1"/>
</dbReference>
<feature type="domain" description="Plant bHLH transcription factor ACT-like" evidence="3">
    <location>
        <begin position="106"/>
        <end position="166"/>
    </location>
</feature>
<dbReference type="Pfam" id="PF22754">
    <property type="entry name" value="bHLH-TF_ACT-like_plant"/>
    <property type="match status" value="1"/>
</dbReference>
<reference evidence="4 5" key="1">
    <citation type="journal article" date="2017" name="Nat. Commun.">
        <title>Genome assembly with in vitro proximity ligation data and whole-genome triplication in lettuce.</title>
        <authorList>
            <person name="Reyes-Chin-Wo S."/>
            <person name="Wang Z."/>
            <person name="Yang X."/>
            <person name="Kozik A."/>
            <person name="Arikit S."/>
            <person name="Song C."/>
            <person name="Xia L."/>
            <person name="Froenicke L."/>
            <person name="Lavelle D.O."/>
            <person name="Truco M.J."/>
            <person name="Xia R."/>
            <person name="Zhu S."/>
            <person name="Xu C."/>
            <person name="Xu H."/>
            <person name="Xu X."/>
            <person name="Cox K."/>
            <person name="Korf I."/>
            <person name="Meyers B.C."/>
            <person name="Michelmore R.W."/>
        </authorList>
    </citation>
    <scope>NUCLEOTIDE SEQUENCE [LARGE SCALE GENOMIC DNA]</scope>
    <source>
        <strain evidence="5">cv. Salinas</strain>
        <tissue evidence="4">Seedlings</tissue>
    </source>
</reference>
<dbReference type="AlphaFoldDB" id="A0A9R1XQY2"/>
<evidence type="ECO:0000313" key="4">
    <source>
        <dbReference type="EMBL" id="KAJ0216212.1"/>
    </source>
</evidence>
<evidence type="ECO:0000313" key="5">
    <source>
        <dbReference type="Proteomes" id="UP000235145"/>
    </source>
</evidence>
<proteinExistence type="predicted"/>
<name>A0A9R1XQY2_LACSA</name>
<protein>
    <recommendedName>
        <fullName evidence="3">Plant bHLH transcription factor ACT-like domain-containing protein</fullName>
    </recommendedName>
</protein>
<dbReference type="PANTHER" id="PTHR31945:SF26">
    <property type="entry name" value="TRANSCRIPTION FACTOR BHLH35"/>
    <property type="match status" value="1"/>
</dbReference>
<keyword evidence="5" id="KW-1185">Reference proteome</keyword>
<evidence type="ECO:0000256" key="2">
    <source>
        <dbReference type="ARBA" id="ARBA00023242"/>
    </source>
</evidence>
<dbReference type="EMBL" id="NBSK02000003">
    <property type="protein sequence ID" value="KAJ0216212.1"/>
    <property type="molecule type" value="Genomic_DNA"/>
</dbReference>
<comment type="caution">
    <text evidence="4">The sequence shown here is derived from an EMBL/GenBank/DDBJ whole genome shotgun (WGS) entry which is preliminary data.</text>
</comment>
<dbReference type="Proteomes" id="UP000235145">
    <property type="component" value="Unassembled WGS sequence"/>
</dbReference>
<organism evidence="4 5">
    <name type="scientific">Lactuca sativa</name>
    <name type="common">Garden lettuce</name>
    <dbReference type="NCBI Taxonomy" id="4236"/>
    <lineage>
        <taxon>Eukaryota</taxon>
        <taxon>Viridiplantae</taxon>
        <taxon>Streptophyta</taxon>
        <taxon>Embryophyta</taxon>
        <taxon>Tracheophyta</taxon>
        <taxon>Spermatophyta</taxon>
        <taxon>Magnoliopsida</taxon>
        <taxon>eudicotyledons</taxon>
        <taxon>Gunneridae</taxon>
        <taxon>Pentapetalae</taxon>
        <taxon>asterids</taxon>
        <taxon>campanulids</taxon>
        <taxon>Asterales</taxon>
        <taxon>Asteraceae</taxon>
        <taxon>Cichorioideae</taxon>
        <taxon>Cichorieae</taxon>
        <taxon>Lactucinae</taxon>
        <taxon>Lactuca</taxon>
    </lineage>
</organism>
<comment type="subcellular location">
    <subcellularLocation>
        <location evidence="1">Nucleus</location>
    </subcellularLocation>
</comment>
<gene>
    <name evidence="4" type="ORF">LSAT_V11C300106360</name>
</gene>
<evidence type="ECO:0000256" key="1">
    <source>
        <dbReference type="ARBA" id="ARBA00004123"/>
    </source>
</evidence>
<dbReference type="InterPro" id="IPR051358">
    <property type="entry name" value="TF_AMS/ICE1/BHLH6-like"/>
</dbReference>
<dbReference type="GO" id="GO:0005634">
    <property type="term" value="C:nucleus"/>
    <property type="evidence" value="ECO:0007669"/>
    <property type="project" value="UniProtKB-SubCell"/>
</dbReference>
<evidence type="ECO:0000259" key="3">
    <source>
        <dbReference type="Pfam" id="PF22754"/>
    </source>
</evidence>
<keyword evidence="2" id="KW-0539">Nucleus</keyword>
<dbReference type="GO" id="GO:0080090">
    <property type="term" value="P:regulation of primary metabolic process"/>
    <property type="evidence" value="ECO:0007669"/>
    <property type="project" value="UniProtKB-ARBA"/>
</dbReference>
<accession>A0A9R1XQY2</accession>
<dbReference type="InterPro" id="IPR054502">
    <property type="entry name" value="bHLH-TF_ACT-like_plant"/>
</dbReference>